<reference evidence="1 2" key="1">
    <citation type="journal article" date="2016" name="Nat. Commun.">
        <title>Thousands of microbial genomes shed light on interconnected biogeochemical processes in an aquifer system.</title>
        <authorList>
            <person name="Anantharaman K."/>
            <person name="Brown C.T."/>
            <person name="Hug L.A."/>
            <person name="Sharon I."/>
            <person name="Castelle C.J."/>
            <person name="Probst A.J."/>
            <person name="Thomas B.C."/>
            <person name="Singh A."/>
            <person name="Wilkins M.J."/>
            <person name="Karaoz U."/>
            <person name="Brodie E.L."/>
            <person name="Williams K.H."/>
            <person name="Hubbard S.S."/>
            <person name="Banfield J.F."/>
        </authorList>
    </citation>
    <scope>NUCLEOTIDE SEQUENCE [LARGE SCALE GENOMIC DNA]</scope>
</reference>
<proteinExistence type="predicted"/>
<evidence type="ECO:0000313" key="2">
    <source>
        <dbReference type="Proteomes" id="UP000176614"/>
    </source>
</evidence>
<comment type="caution">
    <text evidence="1">The sequence shown here is derived from an EMBL/GenBank/DDBJ whole genome shotgun (WGS) entry which is preliminary data.</text>
</comment>
<accession>A0A1F4W2K4</accession>
<dbReference type="Proteomes" id="UP000176614">
    <property type="component" value="Unassembled WGS sequence"/>
</dbReference>
<protein>
    <submittedName>
        <fullName evidence="1">Uncharacterized protein</fullName>
    </submittedName>
</protein>
<dbReference type="AlphaFoldDB" id="A0A1F4W2K4"/>
<sequence>MFENPEKGFFFNTISDPTTIVDNITVRQQAITSGYKEYLPSSGVWRSLADFGAPGMRFVLDKDSNRILLILGDKDIIFGAYLLR</sequence>
<dbReference type="EMBL" id="MEVT01000005">
    <property type="protein sequence ID" value="OGC63621.1"/>
    <property type="molecule type" value="Genomic_DNA"/>
</dbReference>
<evidence type="ECO:0000313" key="1">
    <source>
        <dbReference type="EMBL" id="OGC63621.1"/>
    </source>
</evidence>
<name>A0A1F4W2K4_UNCKA</name>
<gene>
    <name evidence="1" type="ORF">A2264_04615</name>
</gene>
<organism evidence="1 2">
    <name type="scientific">candidate division WWE3 bacterium RIFOXYA2_FULL_46_9</name>
    <dbReference type="NCBI Taxonomy" id="1802636"/>
    <lineage>
        <taxon>Bacteria</taxon>
        <taxon>Katanobacteria</taxon>
    </lineage>
</organism>